<evidence type="ECO:0000256" key="1">
    <source>
        <dbReference type="SAM" id="Phobius"/>
    </source>
</evidence>
<sequence>MIIKYSKKITQLFRRRASRSQKAGKELENLVENMFKKRLMLNVKTNVRLKDKNGDYSEIDVVYGLFLKTYVECKNYSNQPVPLKDVAKFKEVLILNGIHPHRGLFITTSDYVPRARKIGVKTIDGKQLKTMQRLSLPIGITKCFLYITGTLLAFQYLAENY</sequence>
<dbReference type="OrthoDB" id="16938at2759"/>
<protein>
    <submittedName>
        <fullName evidence="3">Putative transmembrane protein</fullName>
    </submittedName>
</protein>
<dbReference type="Gene3D" id="3.40.1350.10">
    <property type="match status" value="1"/>
</dbReference>
<organism evidence="3 4">
    <name type="scientific">Tieghemostelium lacteum</name>
    <name type="common">Slime mold</name>
    <name type="synonym">Dictyostelium lacteum</name>
    <dbReference type="NCBI Taxonomy" id="361077"/>
    <lineage>
        <taxon>Eukaryota</taxon>
        <taxon>Amoebozoa</taxon>
        <taxon>Evosea</taxon>
        <taxon>Eumycetozoa</taxon>
        <taxon>Dictyostelia</taxon>
        <taxon>Dictyosteliales</taxon>
        <taxon>Raperosteliaceae</taxon>
        <taxon>Tieghemostelium</taxon>
    </lineage>
</organism>
<gene>
    <name evidence="3" type="ORF">DLAC_10450</name>
</gene>
<dbReference type="Proteomes" id="UP000076078">
    <property type="component" value="Unassembled WGS sequence"/>
</dbReference>
<accession>A0A151Z5G8</accession>
<dbReference type="FunCoup" id="A0A151Z5G8">
    <property type="interactions" value="259"/>
</dbReference>
<dbReference type="InterPro" id="IPR011856">
    <property type="entry name" value="tRNA_endonuc-like_dom_sf"/>
</dbReference>
<dbReference type="AlphaFoldDB" id="A0A151Z5G8"/>
<evidence type="ECO:0000313" key="3">
    <source>
        <dbReference type="EMBL" id="KYQ89206.1"/>
    </source>
</evidence>
<dbReference type="GO" id="GO:0006281">
    <property type="term" value="P:DNA repair"/>
    <property type="evidence" value="ECO:0007669"/>
    <property type="project" value="UniProtKB-ARBA"/>
</dbReference>
<name>A0A151Z5G8_TIELA</name>
<dbReference type="InterPro" id="IPR007560">
    <property type="entry name" value="Restrct_endonuc_IV_Mrr"/>
</dbReference>
<reference evidence="3 4" key="1">
    <citation type="submission" date="2015-12" db="EMBL/GenBank/DDBJ databases">
        <title>Dictyostelia acquired genes for synthesis and detection of signals that induce cell-type specialization by lateral gene transfer from prokaryotes.</title>
        <authorList>
            <person name="Gloeckner G."/>
            <person name="Schaap P."/>
        </authorList>
    </citation>
    <scope>NUCLEOTIDE SEQUENCE [LARGE SCALE GENOMIC DNA]</scope>
    <source>
        <strain evidence="3 4">TK</strain>
    </source>
</reference>
<dbReference type="GO" id="GO:0004519">
    <property type="term" value="F:endonuclease activity"/>
    <property type="evidence" value="ECO:0007669"/>
    <property type="project" value="InterPro"/>
</dbReference>
<dbReference type="SUPFAM" id="SSF52980">
    <property type="entry name" value="Restriction endonuclease-like"/>
    <property type="match status" value="1"/>
</dbReference>
<comment type="caution">
    <text evidence="3">The sequence shown here is derived from an EMBL/GenBank/DDBJ whole genome shotgun (WGS) entry which is preliminary data.</text>
</comment>
<keyword evidence="1" id="KW-0472">Membrane</keyword>
<keyword evidence="1 3" id="KW-0812">Transmembrane</keyword>
<evidence type="ECO:0000313" key="4">
    <source>
        <dbReference type="Proteomes" id="UP000076078"/>
    </source>
</evidence>
<keyword evidence="4" id="KW-1185">Reference proteome</keyword>
<dbReference type="GO" id="GO:0009307">
    <property type="term" value="P:DNA restriction-modification system"/>
    <property type="evidence" value="ECO:0007669"/>
    <property type="project" value="InterPro"/>
</dbReference>
<dbReference type="OMA" id="KTYVECK"/>
<evidence type="ECO:0000259" key="2">
    <source>
        <dbReference type="Pfam" id="PF04471"/>
    </source>
</evidence>
<keyword evidence="1" id="KW-1133">Transmembrane helix</keyword>
<dbReference type="InParanoid" id="A0A151Z5G8"/>
<feature type="domain" description="Restriction endonuclease type IV Mrr" evidence="2">
    <location>
        <begin position="24"/>
        <end position="129"/>
    </location>
</feature>
<dbReference type="EMBL" id="LODT01000042">
    <property type="protein sequence ID" value="KYQ89206.1"/>
    <property type="molecule type" value="Genomic_DNA"/>
</dbReference>
<proteinExistence type="predicted"/>
<dbReference type="GO" id="GO:0003677">
    <property type="term" value="F:DNA binding"/>
    <property type="evidence" value="ECO:0007669"/>
    <property type="project" value="InterPro"/>
</dbReference>
<feature type="transmembrane region" description="Helical" evidence="1">
    <location>
        <begin position="136"/>
        <end position="158"/>
    </location>
</feature>
<dbReference type="InterPro" id="IPR011335">
    <property type="entry name" value="Restrct_endonuc-II-like"/>
</dbReference>
<dbReference type="Pfam" id="PF04471">
    <property type="entry name" value="Mrr_cat"/>
    <property type="match status" value="1"/>
</dbReference>